<keyword evidence="1" id="KW-0472">Membrane</keyword>
<dbReference type="Proteomes" id="UP001153069">
    <property type="component" value="Unassembled WGS sequence"/>
</dbReference>
<gene>
    <name evidence="2" type="ORF">SEMRO_1727_G293960.1</name>
</gene>
<proteinExistence type="predicted"/>
<evidence type="ECO:0000313" key="3">
    <source>
        <dbReference type="Proteomes" id="UP001153069"/>
    </source>
</evidence>
<sequence>SALVPASRVRPDNYGEVDWTTGVYFGHDNDNDDTASLFTVFCQRPISLPTRDPDSGMDTKINQRVADICCPNTSKALVVRLGDFYLWQGDPTTGNLEINNTATVKATSKGIFRTPFGGSEETNVIQVASISSAAGGNGSPLSPVVYNQMLSIGVFVIEENSPMSHKMGIGIGIIFGALIGLITGLFYGLGSILVPTIYDNGVGAIYKNSTFDNFAICSQWPNTCAEEDGFLIDGWFIDNPAVVINVGHYQQKIGATESKGKTVKLIITPTPMKNEHTFNYAQYAVL</sequence>
<keyword evidence="3" id="KW-1185">Reference proteome</keyword>
<accession>A0A9N8EUL1</accession>
<evidence type="ECO:0000256" key="1">
    <source>
        <dbReference type="SAM" id="Phobius"/>
    </source>
</evidence>
<organism evidence="2 3">
    <name type="scientific">Seminavis robusta</name>
    <dbReference type="NCBI Taxonomy" id="568900"/>
    <lineage>
        <taxon>Eukaryota</taxon>
        <taxon>Sar</taxon>
        <taxon>Stramenopiles</taxon>
        <taxon>Ochrophyta</taxon>
        <taxon>Bacillariophyta</taxon>
        <taxon>Bacillariophyceae</taxon>
        <taxon>Bacillariophycidae</taxon>
        <taxon>Naviculales</taxon>
        <taxon>Naviculaceae</taxon>
        <taxon>Seminavis</taxon>
    </lineage>
</organism>
<dbReference type="AlphaFoldDB" id="A0A9N8EUL1"/>
<dbReference type="EMBL" id="CAICTM010001725">
    <property type="protein sequence ID" value="CAB9525799.1"/>
    <property type="molecule type" value="Genomic_DNA"/>
</dbReference>
<feature type="transmembrane region" description="Helical" evidence="1">
    <location>
        <begin position="169"/>
        <end position="189"/>
    </location>
</feature>
<keyword evidence="1" id="KW-1133">Transmembrane helix</keyword>
<keyword evidence="1" id="KW-0812">Transmembrane</keyword>
<dbReference type="OrthoDB" id="48271at2759"/>
<evidence type="ECO:0000313" key="2">
    <source>
        <dbReference type="EMBL" id="CAB9525799.1"/>
    </source>
</evidence>
<name>A0A9N8EUL1_9STRA</name>
<feature type="non-terminal residue" evidence="2">
    <location>
        <position position="286"/>
    </location>
</feature>
<reference evidence="2" key="1">
    <citation type="submission" date="2020-06" db="EMBL/GenBank/DDBJ databases">
        <authorList>
            <consortium name="Plant Systems Biology data submission"/>
        </authorList>
    </citation>
    <scope>NUCLEOTIDE SEQUENCE</scope>
    <source>
        <strain evidence="2">D6</strain>
    </source>
</reference>
<protein>
    <submittedName>
        <fullName evidence="2">Uncharacterized protein</fullName>
    </submittedName>
</protein>
<comment type="caution">
    <text evidence="2">The sequence shown here is derived from an EMBL/GenBank/DDBJ whole genome shotgun (WGS) entry which is preliminary data.</text>
</comment>